<evidence type="ECO:0008006" key="4">
    <source>
        <dbReference type="Google" id="ProtNLM"/>
    </source>
</evidence>
<organism evidence="2 3">
    <name type="scientific">Chengkuizengella marina</name>
    <dbReference type="NCBI Taxonomy" id="2507566"/>
    <lineage>
        <taxon>Bacteria</taxon>
        <taxon>Bacillati</taxon>
        <taxon>Bacillota</taxon>
        <taxon>Bacilli</taxon>
        <taxon>Bacillales</taxon>
        <taxon>Paenibacillaceae</taxon>
        <taxon>Chengkuizengella</taxon>
    </lineage>
</organism>
<evidence type="ECO:0000313" key="2">
    <source>
        <dbReference type="EMBL" id="NBI29958.1"/>
    </source>
</evidence>
<keyword evidence="1" id="KW-0472">Membrane</keyword>
<dbReference type="EMBL" id="SIJB01000028">
    <property type="protein sequence ID" value="NBI29958.1"/>
    <property type="molecule type" value="Genomic_DNA"/>
</dbReference>
<name>A0A6N9Q544_9BACL</name>
<gene>
    <name evidence="2" type="ORF">ERL59_13420</name>
</gene>
<dbReference type="Proteomes" id="UP000448943">
    <property type="component" value="Unassembled WGS sequence"/>
</dbReference>
<comment type="caution">
    <text evidence="2">The sequence shown here is derived from an EMBL/GenBank/DDBJ whole genome shotgun (WGS) entry which is preliminary data.</text>
</comment>
<dbReference type="AlphaFoldDB" id="A0A6N9Q544"/>
<sequence>MSVQNKYKLSFSITFVVIVLLSSFWMTSIPSSGFLNFEENQSIQFEFGYIRPSNESKNLEEIFESIKDVTYFAGADRLSNNDNGTNLSNFYPFFDDLSTELSFNEKYTYLPYDMTGKYGRSVYAIDYANAKMLFLRGDELISQNAASYQIEWLKSMIETSDQLYHIIFINEVPQSPWFWDVMDELQINLVITENELYSPSSLVVQEPSDWASAFVDHWDVWNFSSNSNIQTLLFDAVDVELTVTALDLSGEAFDQMSQNLSLFQYDEFVQTNTMIPIQSLWRYHQGSDQIRSTIPEGYDITGENPITERYQIPSDDWRSQDYDDSNWNVGKGPFGHMNQKIPLSINQKLPKLNDSVTYYFRKTFDLLEDPLQIDHLFLYMTFEDGYVVYLNGEEISRDGMKVGLTTHNTLAQPNETYIYEEKEITNHRDKLVVGKNTLTVEVHRSHPKSSNFIFDLSLIYEKNK</sequence>
<protein>
    <recommendedName>
        <fullName evidence="4">PA14 domain-containing protein</fullName>
    </recommendedName>
</protein>
<dbReference type="OrthoDB" id="9809781at2"/>
<evidence type="ECO:0000256" key="1">
    <source>
        <dbReference type="SAM" id="Phobius"/>
    </source>
</evidence>
<dbReference type="InterPro" id="IPR008979">
    <property type="entry name" value="Galactose-bd-like_sf"/>
</dbReference>
<dbReference type="SUPFAM" id="SSF49785">
    <property type="entry name" value="Galactose-binding domain-like"/>
    <property type="match status" value="1"/>
</dbReference>
<feature type="transmembrane region" description="Helical" evidence="1">
    <location>
        <begin position="7"/>
        <end position="26"/>
    </location>
</feature>
<proteinExistence type="predicted"/>
<reference evidence="2 3" key="1">
    <citation type="submission" date="2019-01" db="EMBL/GenBank/DDBJ databases">
        <title>Chengkuizengella sp. nov., isolated from deep-sea sediment of East Pacific Ocean.</title>
        <authorList>
            <person name="Yang J."/>
            <person name="Lai Q."/>
            <person name="Shao Z."/>
        </authorList>
    </citation>
    <scope>NUCLEOTIDE SEQUENCE [LARGE SCALE GENOMIC DNA]</scope>
    <source>
        <strain evidence="2 3">YPA3-1-1</strain>
    </source>
</reference>
<dbReference type="Gene3D" id="2.60.120.260">
    <property type="entry name" value="Galactose-binding domain-like"/>
    <property type="match status" value="1"/>
</dbReference>
<keyword evidence="3" id="KW-1185">Reference proteome</keyword>
<evidence type="ECO:0000313" key="3">
    <source>
        <dbReference type="Proteomes" id="UP000448943"/>
    </source>
</evidence>
<dbReference type="RefSeq" id="WP_160646759.1">
    <property type="nucleotide sequence ID" value="NZ_SIJB01000028.1"/>
</dbReference>
<keyword evidence="1" id="KW-1133">Transmembrane helix</keyword>
<keyword evidence="1" id="KW-0812">Transmembrane</keyword>
<accession>A0A6N9Q544</accession>